<dbReference type="InterPro" id="IPR023214">
    <property type="entry name" value="HAD_sf"/>
</dbReference>
<dbReference type="InterPro" id="IPR050155">
    <property type="entry name" value="HAD-like_hydrolase_sf"/>
</dbReference>
<evidence type="ECO:0000313" key="3">
    <source>
        <dbReference type="Proteomes" id="UP001162640"/>
    </source>
</evidence>
<dbReference type="SUPFAM" id="SSF56784">
    <property type="entry name" value="HAD-like"/>
    <property type="match status" value="1"/>
</dbReference>
<feature type="region of interest" description="Disordered" evidence="1">
    <location>
        <begin position="207"/>
        <end position="230"/>
    </location>
</feature>
<dbReference type="InterPro" id="IPR036412">
    <property type="entry name" value="HAD-like_sf"/>
</dbReference>
<gene>
    <name evidence="2" type="ORF">TL16_g01968</name>
</gene>
<evidence type="ECO:0000313" key="2">
    <source>
        <dbReference type="EMBL" id="GMH55687.1"/>
    </source>
</evidence>
<organism evidence="2 3">
    <name type="scientific">Triparma laevis f. inornata</name>
    <dbReference type="NCBI Taxonomy" id="1714386"/>
    <lineage>
        <taxon>Eukaryota</taxon>
        <taxon>Sar</taxon>
        <taxon>Stramenopiles</taxon>
        <taxon>Ochrophyta</taxon>
        <taxon>Bolidophyceae</taxon>
        <taxon>Parmales</taxon>
        <taxon>Triparmaceae</taxon>
        <taxon>Triparma</taxon>
    </lineage>
</organism>
<protein>
    <recommendedName>
        <fullName evidence="4">Phosphoglycolate phosphatase</fullName>
    </recommendedName>
</protein>
<dbReference type="PANTHER" id="PTHR43434">
    <property type="entry name" value="PHOSPHOGLYCOLATE PHOSPHATASE"/>
    <property type="match status" value="1"/>
</dbReference>
<dbReference type="Gene3D" id="3.40.50.1000">
    <property type="entry name" value="HAD superfamily/HAD-like"/>
    <property type="match status" value="1"/>
</dbReference>
<reference evidence="3" key="1">
    <citation type="journal article" date="2023" name="Commun. Biol.">
        <title>Genome analysis of Parmales, the sister group of diatoms, reveals the evolutionary specialization of diatoms from phago-mixotrophs to photoautotrophs.</title>
        <authorList>
            <person name="Ban H."/>
            <person name="Sato S."/>
            <person name="Yoshikawa S."/>
            <person name="Yamada K."/>
            <person name="Nakamura Y."/>
            <person name="Ichinomiya M."/>
            <person name="Sato N."/>
            <person name="Blanc-Mathieu R."/>
            <person name="Endo H."/>
            <person name="Kuwata A."/>
            <person name="Ogata H."/>
        </authorList>
    </citation>
    <scope>NUCLEOTIDE SEQUENCE [LARGE SCALE GENOMIC DNA]</scope>
</reference>
<evidence type="ECO:0008006" key="4">
    <source>
        <dbReference type="Google" id="ProtNLM"/>
    </source>
</evidence>
<comment type="caution">
    <text evidence="2">The sequence shown here is derived from an EMBL/GenBank/DDBJ whole genome shotgun (WGS) entry which is preliminary data.</text>
</comment>
<dbReference type="PANTHER" id="PTHR43434:SF22">
    <property type="entry name" value="PHOSPHOGLYCOLATE PHOSPHATASE"/>
    <property type="match status" value="1"/>
</dbReference>
<evidence type="ECO:0000256" key="1">
    <source>
        <dbReference type="SAM" id="MobiDB-lite"/>
    </source>
</evidence>
<accession>A0A9W6ZQT0</accession>
<dbReference type="GO" id="GO:0008967">
    <property type="term" value="F:phosphoglycolate phosphatase activity"/>
    <property type="evidence" value="ECO:0007669"/>
    <property type="project" value="TreeGrafter"/>
</dbReference>
<dbReference type="GO" id="GO:0006281">
    <property type="term" value="P:DNA repair"/>
    <property type="evidence" value="ECO:0007669"/>
    <property type="project" value="TreeGrafter"/>
</dbReference>
<dbReference type="InterPro" id="IPR041492">
    <property type="entry name" value="HAD_2"/>
</dbReference>
<name>A0A9W6ZQT0_9STRA</name>
<proteinExistence type="predicted"/>
<dbReference type="EMBL" id="BLQM01000046">
    <property type="protein sequence ID" value="GMH55687.1"/>
    <property type="molecule type" value="Genomic_DNA"/>
</dbReference>
<dbReference type="Pfam" id="PF13419">
    <property type="entry name" value="HAD_2"/>
    <property type="match status" value="1"/>
</dbReference>
<dbReference type="AlphaFoldDB" id="A0A9W6ZQT0"/>
<sequence length="230" mass="24717">MLAKDVIRKFHALAGWDTQKQTITGATSMLAGATWPDLLEATAELLSLPLSTVQAWHDAVGPVHGNDKPVNDMDLTELIKKFKGMGMVVCVCTSDSRDSAEMALKNWKIYDLLDAVVTADDLSQDQAKPSPYPLRMLCKKFNAPVESSIVVGDTCGDTVMGRSANAGLTIGVLSGSGLPADLLENGADILLPDVSFIPEFISQISSNKRPASPEEEKQSRRIFRKVSAAA</sequence>
<dbReference type="Proteomes" id="UP001162640">
    <property type="component" value="Unassembled WGS sequence"/>
</dbReference>